<evidence type="ECO:0000313" key="1">
    <source>
        <dbReference type="EMBL" id="CAK9270567.1"/>
    </source>
</evidence>
<dbReference type="EMBL" id="OZ020098">
    <property type="protein sequence ID" value="CAK9270567.1"/>
    <property type="molecule type" value="Genomic_DNA"/>
</dbReference>
<keyword evidence="2" id="KW-1185">Reference proteome</keyword>
<name>A0ABP0WYZ9_9BRYO</name>
<accession>A0ABP0WYZ9</accession>
<proteinExistence type="predicted"/>
<sequence>MALNRDPSQAVEVYVQIIGGEEHASLLALMSSILEVHPCINKIQTTLKWYGIIHMILEETIKLMWVVAI</sequence>
<reference evidence="1" key="1">
    <citation type="submission" date="2024-02" db="EMBL/GenBank/DDBJ databases">
        <authorList>
            <consortium name="ELIXIR-Norway"/>
            <consortium name="Elixir Norway"/>
        </authorList>
    </citation>
    <scope>NUCLEOTIDE SEQUENCE</scope>
</reference>
<protein>
    <submittedName>
        <fullName evidence="1">Uncharacterized protein</fullName>
    </submittedName>
</protein>
<evidence type="ECO:0000313" key="2">
    <source>
        <dbReference type="Proteomes" id="UP001497444"/>
    </source>
</evidence>
<dbReference type="Proteomes" id="UP001497444">
    <property type="component" value="Chromosome 3"/>
</dbReference>
<organism evidence="1 2">
    <name type="scientific">Sphagnum jensenii</name>
    <dbReference type="NCBI Taxonomy" id="128206"/>
    <lineage>
        <taxon>Eukaryota</taxon>
        <taxon>Viridiplantae</taxon>
        <taxon>Streptophyta</taxon>
        <taxon>Embryophyta</taxon>
        <taxon>Bryophyta</taxon>
        <taxon>Sphagnophytina</taxon>
        <taxon>Sphagnopsida</taxon>
        <taxon>Sphagnales</taxon>
        <taxon>Sphagnaceae</taxon>
        <taxon>Sphagnum</taxon>
    </lineage>
</organism>
<gene>
    <name evidence="1" type="ORF">CSSPJE1EN1_LOCUS16045</name>
</gene>